<reference evidence="1 2" key="1">
    <citation type="submission" date="2016-04" db="EMBL/GenBank/DDBJ databases">
        <title>Complete genome sequence and analysis of deep-sea sediment isolate, Amycolatopsis sp. WP1.</title>
        <authorList>
            <person name="Wang H."/>
            <person name="Chen S."/>
            <person name="Wu Q."/>
        </authorList>
    </citation>
    <scope>NUCLEOTIDE SEQUENCE [LARGE SCALE GENOMIC DNA]</scope>
    <source>
        <strain evidence="1 2">WP1</strain>
    </source>
</reference>
<dbReference type="OrthoDB" id="9774600at2"/>
<dbReference type="AlphaFoldDB" id="A0A344L8L9"/>
<organism evidence="1 2">
    <name type="scientific">Amycolatopsis albispora</name>
    <dbReference type="NCBI Taxonomy" id="1804986"/>
    <lineage>
        <taxon>Bacteria</taxon>
        <taxon>Bacillati</taxon>
        <taxon>Actinomycetota</taxon>
        <taxon>Actinomycetes</taxon>
        <taxon>Pseudonocardiales</taxon>
        <taxon>Pseudonocardiaceae</taxon>
        <taxon>Amycolatopsis</taxon>
    </lineage>
</organism>
<proteinExistence type="predicted"/>
<sequence>MLSGAAGQGPRTHRGTSRTMLVKSGPLRYWWAFAIRLISGDSHSDLKIHRFGVDALWSGRDLYGALPRADAGIPLPAVVWIRNGRCVSGWPSWRKRKE</sequence>
<dbReference type="KEGG" id="aab:A4R43_19255"/>
<evidence type="ECO:0000313" key="1">
    <source>
        <dbReference type="EMBL" id="AXB44393.1"/>
    </source>
</evidence>
<dbReference type="Proteomes" id="UP000250434">
    <property type="component" value="Chromosome"/>
</dbReference>
<keyword evidence="2" id="KW-1185">Reference proteome</keyword>
<gene>
    <name evidence="1" type="ORF">A4R43_19255</name>
</gene>
<protein>
    <submittedName>
        <fullName evidence="1">Uncharacterized protein</fullName>
    </submittedName>
</protein>
<accession>A0A344L8L9</accession>
<evidence type="ECO:0000313" key="2">
    <source>
        <dbReference type="Proteomes" id="UP000250434"/>
    </source>
</evidence>
<dbReference type="EMBL" id="CP015163">
    <property type="protein sequence ID" value="AXB44393.1"/>
    <property type="molecule type" value="Genomic_DNA"/>
</dbReference>
<name>A0A344L8L9_9PSEU</name>